<feature type="chain" id="PRO_5035451304" evidence="3">
    <location>
        <begin position="18"/>
        <end position="374"/>
    </location>
</feature>
<reference evidence="4" key="1">
    <citation type="submission" date="2019-08" db="EMBL/GenBank/DDBJ databases">
        <title>The genome of the North American firefly Photinus pyralis.</title>
        <authorList>
            <consortium name="Photinus pyralis genome working group"/>
            <person name="Fallon T.R."/>
            <person name="Sander Lower S.E."/>
            <person name="Weng J.-K."/>
        </authorList>
    </citation>
    <scope>NUCLEOTIDE SEQUENCE</scope>
    <source>
        <strain evidence="4">TRF0915ILg1</strain>
        <tissue evidence="4">Whole body</tissue>
    </source>
</reference>
<dbReference type="GO" id="GO:0016020">
    <property type="term" value="C:membrane"/>
    <property type="evidence" value="ECO:0007669"/>
    <property type="project" value="GOC"/>
</dbReference>
<feature type="compositionally biased region" description="Polar residues" evidence="1">
    <location>
        <begin position="190"/>
        <end position="203"/>
    </location>
</feature>
<dbReference type="GO" id="GO:0006888">
    <property type="term" value="P:endoplasmic reticulum to Golgi vesicle-mediated transport"/>
    <property type="evidence" value="ECO:0007669"/>
    <property type="project" value="TreeGrafter"/>
</dbReference>
<dbReference type="PANTHER" id="PTHR15495:SF7">
    <property type="entry name" value="GPI INOSITOL-DEACYLASE"/>
    <property type="match status" value="1"/>
</dbReference>
<feature type="transmembrane region" description="Helical" evidence="2">
    <location>
        <begin position="295"/>
        <end position="316"/>
    </location>
</feature>
<evidence type="ECO:0000313" key="5">
    <source>
        <dbReference type="Proteomes" id="UP000801492"/>
    </source>
</evidence>
<evidence type="ECO:0000256" key="2">
    <source>
        <dbReference type="SAM" id="Phobius"/>
    </source>
</evidence>
<evidence type="ECO:0000256" key="3">
    <source>
        <dbReference type="SAM" id="SignalP"/>
    </source>
</evidence>
<feature type="signal peptide" evidence="3">
    <location>
        <begin position="1"/>
        <end position="17"/>
    </location>
</feature>
<feature type="compositionally biased region" description="Acidic residues" evidence="1">
    <location>
        <begin position="165"/>
        <end position="179"/>
    </location>
</feature>
<proteinExistence type="predicted"/>
<dbReference type="EMBL" id="VTPC01090590">
    <property type="protein sequence ID" value="KAF2882737.1"/>
    <property type="molecule type" value="Genomic_DNA"/>
</dbReference>
<name>A0A8K0CCH2_IGNLU</name>
<evidence type="ECO:0000313" key="4">
    <source>
        <dbReference type="EMBL" id="KAF2882737.1"/>
    </source>
</evidence>
<feature type="transmembrane region" description="Helical" evidence="2">
    <location>
        <begin position="57"/>
        <end position="84"/>
    </location>
</feature>
<comment type="caution">
    <text evidence="4">The sequence shown here is derived from an EMBL/GenBank/DDBJ whole genome shotgun (WGS) entry which is preliminary data.</text>
</comment>
<evidence type="ECO:0000256" key="1">
    <source>
        <dbReference type="SAM" id="MobiDB-lite"/>
    </source>
</evidence>
<keyword evidence="2" id="KW-0812">Transmembrane</keyword>
<dbReference type="GO" id="GO:0005783">
    <property type="term" value="C:endoplasmic reticulum"/>
    <property type="evidence" value="ECO:0007669"/>
    <property type="project" value="TreeGrafter"/>
</dbReference>
<feature type="transmembrane region" description="Helical" evidence="2">
    <location>
        <begin position="322"/>
        <end position="341"/>
    </location>
</feature>
<keyword evidence="3" id="KW-0732">Signal</keyword>
<sequence>MCSVGIVWLSALGISFALVFCESTFHKGATKFLARTVTGAIRISDWLIGGIHKLPCVVAIFLVLLSVTTCGALALCLGCGFYFLKLTQMSQDYVEGFTMRIVKYFLSKFKKRVLPQNSNEDVDSSQNRLIDSDLSDRALTKVKDETVSKEDEQNQVIENKSNQNVEEEEEVEVNEAPEIQEEKKEIDVSPSCSSCDTNVESSNQQTTEINKSCEENNEQNNVRNEPAEHSSIFFHFSIFLLWFIVTGLNIPSVLTWAHNFKYNTVLQPDPSFLPGFILSLCGILLWQMDLPKPNISYYVQIGYLLNFMAAVSLLYAPISVYRIVYIITAAIVLITLHQFLAPTRADVIEDQTETETPDASNPLTLLHKMKAKWE</sequence>
<organism evidence="4 5">
    <name type="scientific">Ignelater luminosus</name>
    <name type="common">Cucubano</name>
    <name type="synonym">Pyrophorus luminosus</name>
    <dbReference type="NCBI Taxonomy" id="2038154"/>
    <lineage>
        <taxon>Eukaryota</taxon>
        <taxon>Metazoa</taxon>
        <taxon>Ecdysozoa</taxon>
        <taxon>Arthropoda</taxon>
        <taxon>Hexapoda</taxon>
        <taxon>Insecta</taxon>
        <taxon>Pterygota</taxon>
        <taxon>Neoptera</taxon>
        <taxon>Endopterygota</taxon>
        <taxon>Coleoptera</taxon>
        <taxon>Polyphaga</taxon>
        <taxon>Elateriformia</taxon>
        <taxon>Elateroidea</taxon>
        <taxon>Elateridae</taxon>
        <taxon>Agrypninae</taxon>
        <taxon>Pyrophorini</taxon>
        <taxon>Ignelater</taxon>
    </lineage>
</organism>
<gene>
    <name evidence="4" type="ORF">ILUMI_23470</name>
</gene>
<dbReference type="GO" id="GO:0050185">
    <property type="term" value="F:phosphatidylinositol deacylase activity"/>
    <property type="evidence" value="ECO:0007669"/>
    <property type="project" value="TreeGrafter"/>
</dbReference>
<keyword evidence="2" id="KW-1133">Transmembrane helix</keyword>
<feature type="transmembrane region" description="Helical" evidence="2">
    <location>
        <begin position="271"/>
        <end position="288"/>
    </location>
</feature>
<feature type="transmembrane region" description="Helical" evidence="2">
    <location>
        <begin position="232"/>
        <end position="251"/>
    </location>
</feature>
<keyword evidence="5" id="KW-1185">Reference proteome</keyword>
<dbReference type="PANTHER" id="PTHR15495">
    <property type="entry name" value="NEGATIVE REGULATOR OF VESICLE FORMATION-RELATED"/>
    <property type="match status" value="1"/>
</dbReference>
<dbReference type="AlphaFoldDB" id="A0A8K0CCH2"/>
<dbReference type="GO" id="GO:0006505">
    <property type="term" value="P:GPI anchor metabolic process"/>
    <property type="evidence" value="ECO:0007669"/>
    <property type="project" value="TreeGrafter"/>
</dbReference>
<protein>
    <submittedName>
        <fullName evidence="4">Uncharacterized protein</fullName>
    </submittedName>
</protein>
<dbReference type="InterPro" id="IPR039529">
    <property type="entry name" value="PGAP1/BST1"/>
</dbReference>
<accession>A0A8K0CCH2</accession>
<keyword evidence="2" id="KW-0472">Membrane</keyword>
<dbReference type="Proteomes" id="UP000801492">
    <property type="component" value="Unassembled WGS sequence"/>
</dbReference>
<dbReference type="OrthoDB" id="348976at2759"/>
<feature type="region of interest" description="Disordered" evidence="1">
    <location>
        <begin position="160"/>
        <end position="203"/>
    </location>
</feature>